<dbReference type="Proteomes" id="UP000377595">
    <property type="component" value="Unassembled WGS sequence"/>
</dbReference>
<comment type="caution">
    <text evidence="3">The sequence shown here is derived from an EMBL/GenBank/DDBJ whole genome shotgun (WGS) entry which is preliminary data.</text>
</comment>
<protein>
    <submittedName>
        <fullName evidence="3">Esterase</fullName>
    </submittedName>
</protein>
<dbReference type="RefSeq" id="WP_155345947.1">
    <property type="nucleotide sequence ID" value="NZ_BAAAHM010000066.1"/>
</dbReference>
<accession>A0A5M3XI94</accession>
<dbReference type="PANTHER" id="PTHR48081">
    <property type="entry name" value="AB HYDROLASE SUPERFAMILY PROTEIN C4A8.06C"/>
    <property type="match status" value="1"/>
</dbReference>
<dbReference type="InterPro" id="IPR050300">
    <property type="entry name" value="GDXG_lipolytic_enzyme"/>
</dbReference>
<evidence type="ECO:0000256" key="1">
    <source>
        <dbReference type="ARBA" id="ARBA00022801"/>
    </source>
</evidence>
<keyword evidence="4" id="KW-1185">Reference proteome</keyword>
<dbReference type="OrthoDB" id="3209779at2"/>
<dbReference type="PANTHER" id="PTHR48081:SF8">
    <property type="entry name" value="ALPHA_BETA HYDROLASE FOLD-3 DOMAIN-CONTAINING PROTEIN-RELATED"/>
    <property type="match status" value="1"/>
</dbReference>
<evidence type="ECO:0000259" key="2">
    <source>
        <dbReference type="Pfam" id="PF07859"/>
    </source>
</evidence>
<dbReference type="InterPro" id="IPR013094">
    <property type="entry name" value="AB_hydrolase_3"/>
</dbReference>
<evidence type="ECO:0000313" key="3">
    <source>
        <dbReference type="EMBL" id="GES20944.1"/>
    </source>
</evidence>
<keyword evidence="1" id="KW-0378">Hydrolase</keyword>
<dbReference type="EMBL" id="BLAF01000019">
    <property type="protein sequence ID" value="GES20944.1"/>
    <property type="molecule type" value="Genomic_DNA"/>
</dbReference>
<dbReference type="AlphaFoldDB" id="A0A5M3XI94"/>
<name>A0A5M3XI94_9ACTN</name>
<reference evidence="3 4" key="1">
    <citation type="submission" date="2019-10" db="EMBL/GenBank/DDBJ databases">
        <title>Whole genome shotgun sequence of Acrocarpospora pleiomorpha NBRC 16267.</title>
        <authorList>
            <person name="Ichikawa N."/>
            <person name="Kimura A."/>
            <person name="Kitahashi Y."/>
            <person name="Komaki H."/>
            <person name="Oguchi A."/>
        </authorList>
    </citation>
    <scope>NUCLEOTIDE SEQUENCE [LARGE SCALE GENOMIC DNA]</scope>
    <source>
        <strain evidence="3 4">NBRC 16267</strain>
    </source>
</reference>
<feature type="domain" description="Alpha/beta hydrolase fold-3" evidence="2">
    <location>
        <begin position="83"/>
        <end position="289"/>
    </location>
</feature>
<dbReference type="InterPro" id="IPR029058">
    <property type="entry name" value="AB_hydrolase_fold"/>
</dbReference>
<sequence length="327" mass="34900">MASVRPDLDPELHALLADMPLMSELTPEVLAQLRQLPSTPIDALLDGRAVDRRELTIPTPDGARIPLSIFSPADRAEAAPCVYWIHGGGMVMGDRFAQIDIPLEWLDLFGAVVVSVDYRLAPEATGTTLVEDCYHGLLWTAEHAGELGIDPTRIVVAGTSAGGGLAAGTTLMARDRGTPAIAAQMLIYPMLDHRDNTTSTRQYGGEPGVWTREMNQFGWASVLGGLADGDVPSYVSPAVADDLSGLPATYIDAGTAEVFRDEDVAYASRIWAAGGQAELHIWAGGFHGFDALYPQARVSAAARRTRHDWLARVLHAPAPALSSAVPD</sequence>
<proteinExistence type="predicted"/>
<gene>
    <name evidence="3" type="ORF">Aple_038400</name>
</gene>
<dbReference type="GO" id="GO:0016787">
    <property type="term" value="F:hydrolase activity"/>
    <property type="evidence" value="ECO:0007669"/>
    <property type="project" value="UniProtKB-KW"/>
</dbReference>
<evidence type="ECO:0000313" key="4">
    <source>
        <dbReference type="Proteomes" id="UP000377595"/>
    </source>
</evidence>
<dbReference type="Pfam" id="PF07859">
    <property type="entry name" value="Abhydrolase_3"/>
    <property type="match status" value="1"/>
</dbReference>
<dbReference type="Gene3D" id="3.40.50.1820">
    <property type="entry name" value="alpha/beta hydrolase"/>
    <property type="match status" value="1"/>
</dbReference>
<organism evidence="3 4">
    <name type="scientific">Acrocarpospora pleiomorpha</name>
    <dbReference type="NCBI Taxonomy" id="90975"/>
    <lineage>
        <taxon>Bacteria</taxon>
        <taxon>Bacillati</taxon>
        <taxon>Actinomycetota</taxon>
        <taxon>Actinomycetes</taxon>
        <taxon>Streptosporangiales</taxon>
        <taxon>Streptosporangiaceae</taxon>
        <taxon>Acrocarpospora</taxon>
    </lineage>
</organism>
<dbReference type="SUPFAM" id="SSF53474">
    <property type="entry name" value="alpha/beta-Hydrolases"/>
    <property type="match status" value="1"/>
</dbReference>